<dbReference type="AlphaFoldDB" id="A0A7W9B3A2"/>
<proteinExistence type="predicted"/>
<dbReference type="Pfam" id="PF10994">
    <property type="entry name" value="DUF2817"/>
    <property type="match status" value="1"/>
</dbReference>
<reference evidence="1 2" key="1">
    <citation type="submission" date="2020-08" db="EMBL/GenBank/DDBJ databases">
        <title>Genomic Encyclopedia of Type Strains, Phase IV (KMG-IV): sequencing the most valuable type-strain genomes for metagenomic binning, comparative biology and taxonomic classification.</title>
        <authorList>
            <person name="Goeker M."/>
        </authorList>
    </citation>
    <scope>NUCLEOTIDE SEQUENCE [LARGE SCALE GENOMIC DNA]</scope>
    <source>
        <strain evidence="1 2">DSM 27163</strain>
    </source>
</reference>
<keyword evidence="2" id="KW-1185">Reference proteome</keyword>
<evidence type="ECO:0000313" key="2">
    <source>
        <dbReference type="Proteomes" id="UP000537161"/>
    </source>
</evidence>
<organism evidence="1 2">
    <name type="scientific">Sphingopyxis panaciterrulae</name>
    <dbReference type="NCBI Taxonomy" id="462372"/>
    <lineage>
        <taxon>Bacteria</taxon>
        <taxon>Pseudomonadati</taxon>
        <taxon>Pseudomonadota</taxon>
        <taxon>Alphaproteobacteria</taxon>
        <taxon>Sphingomonadales</taxon>
        <taxon>Sphingomonadaceae</taxon>
        <taxon>Sphingopyxis</taxon>
    </lineage>
</organism>
<accession>A0A7W9B3A2</accession>
<dbReference type="SUPFAM" id="SSF53187">
    <property type="entry name" value="Zn-dependent exopeptidases"/>
    <property type="match status" value="1"/>
</dbReference>
<gene>
    <name evidence="1" type="ORF">FHR21_000799</name>
</gene>
<dbReference type="RefSeq" id="WP_184095472.1">
    <property type="nucleotide sequence ID" value="NZ_JACIJH010000001.1"/>
</dbReference>
<protein>
    <recommendedName>
        <fullName evidence="3">DUF2817 domain-containing protein</fullName>
    </recommendedName>
</protein>
<dbReference type="Gene3D" id="3.40.630.10">
    <property type="entry name" value="Zn peptidases"/>
    <property type="match status" value="1"/>
</dbReference>
<comment type="caution">
    <text evidence="1">The sequence shown here is derived from an EMBL/GenBank/DDBJ whole genome shotgun (WGS) entry which is preliminary data.</text>
</comment>
<dbReference type="EMBL" id="JACIJH010000001">
    <property type="protein sequence ID" value="MBB5705474.1"/>
    <property type="molecule type" value="Genomic_DNA"/>
</dbReference>
<sequence length="361" mass="39103">MIHDNYADARAAFLEAAKDRSASLSEHVLAGAKGALGETLTMDVAVVGDARAPKALLIVSGEHGLEGAPGSAAQREALLRLPAPPADVKIVLAHALNPWGFSHRSRANEENIDVNRNFVDFSQPYQHSAAYDMVFPILCPEVWTDDVAERTSEQSQRIQQEHGAGFLLTGVTGGQRQQPTGTNYGGLAASWTRRTLEAVVAEHLSGCEKVGYIDWHSGFGDYGELFFLCTHPAGSGGLEEAAKWWGRDAVTNNGAAFQGADGALPNWQGMFAMALPQLLPNAEVAGSVIEFGTFSNIEVRTAIMIDRFLRFGRENRSSASHEELRARMLNGFVPRDPAWEAKIVERSLVAHRKALDGVAAW</sequence>
<name>A0A7W9B3A2_9SPHN</name>
<evidence type="ECO:0008006" key="3">
    <source>
        <dbReference type="Google" id="ProtNLM"/>
    </source>
</evidence>
<dbReference type="Proteomes" id="UP000537161">
    <property type="component" value="Unassembled WGS sequence"/>
</dbReference>
<dbReference type="InterPro" id="IPR021259">
    <property type="entry name" value="DUF2817"/>
</dbReference>
<evidence type="ECO:0000313" key="1">
    <source>
        <dbReference type="EMBL" id="MBB5705474.1"/>
    </source>
</evidence>
<dbReference type="CDD" id="cd06233">
    <property type="entry name" value="M14-like"/>
    <property type="match status" value="1"/>
</dbReference>